<keyword evidence="1" id="KW-0812">Transmembrane</keyword>
<evidence type="ECO:0000313" key="3">
    <source>
        <dbReference type="Proteomes" id="UP001218188"/>
    </source>
</evidence>
<keyword evidence="1" id="KW-0472">Membrane</keyword>
<evidence type="ECO:0000256" key="1">
    <source>
        <dbReference type="SAM" id="Phobius"/>
    </source>
</evidence>
<dbReference type="EMBL" id="JARJCM010000032">
    <property type="protein sequence ID" value="KAJ7038428.1"/>
    <property type="molecule type" value="Genomic_DNA"/>
</dbReference>
<name>A0AAD6T2U8_9AGAR</name>
<keyword evidence="3" id="KW-1185">Reference proteome</keyword>
<accession>A0AAD6T2U8</accession>
<keyword evidence="1" id="KW-1133">Transmembrane helix</keyword>
<dbReference type="AlphaFoldDB" id="A0AAD6T2U8"/>
<gene>
    <name evidence="2" type="ORF">C8F04DRAFT_361361</name>
</gene>
<comment type="caution">
    <text evidence="2">The sequence shown here is derived from an EMBL/GenBank/DDBJ whole genome shotgun (WGS) entry which is preliminary data.</text>
</comment>
<sequence>MSSNQSSFVMTSPVFRYAVLVVLSVVVVMGAGICYRTRVYQRRMHTLAANAPRRAGPPIAHEWGPKPVFFDMHLDMPKEKPESDWDEMMPISVARGALDASGASSLARISIMISMPFSGTFEAPEPLGDDERYPPHVEIGLSDIAVLLQDVSTRRFDLVSDENKKES</sequence>
<proteinExistence type="predicted"/>
<reference evidence="2" key="1">
    <citation type="submission" date="2023-03" db="EMBL/GenBank/DDBJ databases">
        <title>Massive genome expansion in bonnet fungi (Mycena s.s.) driven by repeated elements and novel gene families across ecological guilds.</title>
        <authorList>
            <consortium name="Lawrence Berkeley National Laboratory"/>
            <person name="Harder C.B."/>
            <person name="Miyauchi S."/>
            <person name="Viragh M."/>
            <person name="Kuo A."/>
            <person name="Thoen E."/>
            <person name="Andreopoulos B."/>
            <person name="Lu D."/>
            <person name="Skrede I."/>
            <person name="Drula E."/>
            <person name="Henrissat B."/>
            <person name="Morin E."/>
            <person name="Kohler A."/>
            <person name="Barry K."/>
            <person name="LaButti K."/>
            <person name="Morin E."/>
            <person name="Salamov A."/>
            <person name="Lipzen A."/>
            <person name="Mereny Z."/>
            <person name="Hegedus B."/>
            <person name="Baldrian P."/>
            <person name="Stursova M."/>
            <person name="Weitz H."/>
            <person name="Taylor A."/>
            <person name="Grigoriev I.V."/>
            <person name="Nagy L.G."/>
            <person name="Martin F."/>
            <person name="Kauserud H."/>
        </authorList>
    </citation>
    <scope>NUCLEOTIDE SEQUENCE</scope>
    <source>
        <strain evidence="2">CBHHK200</strain>
    </source>
</reference>
<feature type="transmembrane region" description="Helical" evidence="1">
    <location>
        <begin position="14"/>
        <end position="35"/>
    </location>
</feature>
<protein>
    <submittedName>
        <fullName evidence="2">Uncharacterized protein</fullName>
    </submittedName>
</protein>
<dbReference type="Proteomes" id="UP001218188">
    <property type="component" value="Unassembled WGS sequence"/>
</dbReference>
<evidence type="ECO:0000313" key="2">
    <source>
        <dbReference type="EMBL" id="KAJ7038428.1"/>
    </source>
</evidence>
<organism evidence="2 3">
    <name type="scientific">Mycena alexandri</name>
    <dbReference type="NCBI Taxonomy" id="1745969"/>
    <lineage>
        <taxon>Eukaryota</taxon>
        <taxon>Fungi</taxon>
        <taxon>Dikarya</taxon>
        <taxon>Basidiomycota</taxon>
        <taxon>Agaricomycotina</taxon>
        <taxon>Agaricomycetes</taxon>
        <taxon>Agaricomycetidae</taxon>
        <taxon>Agaricales</taxon>
        <taxon>Marasmiineae</taxon>
        <taxon>Mycenaceae</taxon>
        <taxon>Mycena</taxon>
    </lineage>
</organism>